<comment type="caution">
    <text evidence="1">The sequence shown here is derived from an EMBL/GenBank/DDBJ whole genome shotgun (WGS) entry which is preliminary data.</text>
</comment>
<evidence type="ECO:0000313" key="1">
    <source>
        <dbReference type="EMBL" id="KYO54254.1"/>
    </source>
</evidence>
<dbReference type="SUPFAM" id="SSF52266">
    <property type="entry name" value="SGNH hydrolase"/>
    <property type="match status" value="1"/>
</dbReference>
<dbReference type="GO" id="GO:0016788">
    <property type="term" value="F:hydrolase activity, acting on ester bonds"/>
    <property type="evidence" value="ECO:0007669"/>
    <property type="project" value="UniProtKB-ARBA"/>
</dbReference>
<dbReference type="EMBL" id="LPZR01000093">
    <property type="protein sequence ID" value="KYO54254.1"/>
    <property type="molecule type" value="Genomic_DNA"/>
</dbReference>
<dbReference type="RefSeq" id="WP_062763169.1">
    <property type="nucleotide sequence ID" value="NZ_CP121042.1"/>
</dbReference>
<sequence>MKKLATLIFGLFLLVALIDGVLDIGLGLAYGLRGRMVETARNADPYAGLRADYEARKQDLPIRYVPGIGDVFQPGAVPGFTIGAGGERLHSHVTAPDKAARHVLLLGASQAFGSLNQDEASLAAALERAMPGTVVRNFASPGQRLPGNTMVLEQRIAAGDRIDQVLIVNGTLDLIMYCLPPSYPAPRPRPVLAEIAARLSGRTSEGPAAGPEDACTTPEGRAAVLNRLMADMDEVLSAARRHNLPAILAIVPMPYVADAGDGTFADLAQFQRYRRVIDPLIAALRPRIADMDGIVDLTRDFGTGRPGMFIDLHGHFTDAGNQALAPLLAGALNRQLPPAPRPD</sequence>
<evidence type="ECO:0000313" key="2">
    <source>
        <dbReference type="Proteomes" id="UP000075787"/>
    </source>
</evidence>
<evidence type="ECO:0008006" key="3">
    <source>
        <dbReference type="Google" id="ProtNLM"/>
    </source>
</evidence>
<dbReference type="InterPro" id="IPR036514">
    <property type="entry name" value="SGNH_hydro_sf"/>
</dbReference>
<dbReference type="GeneID" id="97238978"/>
<proteinExistence type="predicted"/>
<organism evidence="1 2">
    <name type="scientific">Tistrella mobilis</name>
    <dbReference type="NCBI Taxonomy" id="171437"/>
    <lineage>
        <taxon>Bacteria</taxon>
        <taxon>Pseudomonadati</taxon>
        <taxon>Pseudomonadota</taxon>
        <taxon>Alphaproteobacteria</taxon>
        <taxon>Geminicoccales</taxon>
        <taxon>Geminicoccaceae</taxon>
        <taxon>Tistrella</taxon>
    </lineage>
</organism>
<dbReference type="Proteomes" id="UP000075787">
    <property type="component" value="Unassembled WGS sequence"/>
</dbReference>
<gene>
    <name evidence="1" type="ORF">AUP44_25380</name>
</gene>
<protein>
    <recommendedName>
        <fullName evidence="3">SGNH hydrolase-type esterase domain-containing protein</fullName>
    </recommendedName>
</protein>
<accession>A0A161R5F4</accession>
<name>A0A161R5F4_9PROT</name>
<dbReference type="AlphaFoldDB" id="A0A161R5F4"/>
<dbReference type="Gene3D" id="3.40.50.1110">
    <property type="entry name" value="SGNH hydrolase"/>
    <property type="match status" value="1"/>
</dbReference>
<reference evidence="1 2" key="1">
    <citation type="submission" date="2015-12" db="EMBL/GenBank/DDBJ databases">
        <title>Genome sequence of Tistrella mobilis MCCC 1A02139.</title>
        <authorList>
            <person name="Lu L."/>
            <person name="Lai Q."/>
            <person name="Shao Z."/>
            <person name="Qian P."/>
        </authorList>
    </citation>
    <scope>NUCLEOTIDE SEQUENCE [LARGE SCALE GENOMIC DNA]</scope>
    <source>
        <strain evidence="1 2">MCCC 1A02139</strain>
    </source>
</reference>